<feature type="active site" evidence="1">
    <location>
        <position position="196"/>
    </location>
</feature>
<dbReference type="EMBL" id="JACHHD010000022">
    <property type="protein sequence ID" value="MBB5185680.1"/>
    <property type="molecule type" value="Genomic_DNA"/>
</dbReference>
<evidence type="ECO:0000259" key="3">
    <source>
        <dbReference type="PROSITE" id="PS51459"/>
    </source>
</evidence>
<dbReference type="SUPFAM" id="SSF140931">
    <property type="entry name" value="Fic-like"/>
    <property type="match status" value="1"/>
</dbReference>
<dbReference type="InterPro" id="IPR003812">
    <property type="entry name" value="Fido"/>
</dbReference>
<dbReference type="RefSeq" id="WP_183376864.1">
    <property type="nucleotide sequence ID" value="NZ_JACHHD010000022.1"/>
</dbReference>
<organism evidence="4 5">
    <name type="scientific">Faecalicoccus acidiformans</name>
    <dbReference type="NCBI Taxonomy" id="915173"/>
    <lineage>
        <taxon>Bacteria</taxon>
        <taxon>Bacillati</taxon>
        <taxon>Bacillota</taxon>
        <taxon>Erysipelotrichia</taxon>
        <taxon>Erysipelotrichales</taxon>
        <taxon>Erysipelotrichaceae</taxon>
        <taxon>Faecalicoccus</taxon>
    </lineage>
</organism>
<dbReference type="Pfam" id="PF02661">
    <property type="entry name" value="Fic"/>
    <property type="match status" value="1"/>
</dbReference>
<evidence type="ECO:0000256" key="1">
    <source>
        <dbReference type="PIRSR" id="PIRSR640198-1"/>
    </source>
</evidence>
<name>A0A7W8FZA1_9FIRM</name>
<dbReference type="GO" id="GO:0005524">
    <property type="term" value="F:ATP binding"/>
    <property type="evidence" value="ECO:0007669"/>
    <property type="project" value="UniProtKB-KW"/>
</dbReference>
<feature type="binding site" evidence="2">
    <location>
        <position position="252"/>
    </location>
    <ligand>
        <name>ATP</name>
        <dbReference type="ChEBI" id="CHEBI:30616"/>
    </ligand>
</feature>
<dbReference type="PANTHER" id="PTHR13504:SF38">
    <property type="entry name" value="FIDO DOMAIN-CONTAINING PROTEIN"/>
    <property type="match status" value="1"/>
</dbReference>
<proteinExistence type="predicted"/>
<protein>
    <submittedName>
        <fullName evidence="4">Fic family protein</fullName>
    </submittedName>
</protein>
<evidence type="ECO:0000256" key="2">
    <source>
        <dbReference type="PIRSR" id="PIRSR640198-2"/>
    </source>
</evidence>
<feature type="binding site" evidence="2">
    <location>
        <begin position="238"/>
        <end position="239"/>
    </location>
    <ligand>
        <name>ATP</name>
        <dbReference type="ChEBI" id="CHEBI:30616"/>
    </ligand>
</feature>
<dbReference type="InterPro" id="IPR036597">
    <property type="entry name" value="Fido-like_dom_sf"/>
</dbReference>
<keyword evidence="2" id="KW-0547">Nucleotide-binding</keyword>
<comment type="caution">
    <text evidence="4">The sequence shown here is derived from an EMBL/GenBank/DDBJ whole genome shotgun (WGS) entry which is preliminary data.</text>
</comment>
<evidence type="ECO:0000313" key="5">
    <source>
        <dbReference type="Proteomes" id="UP000521313"/>
    </source>
</evidence>
<feature type="domain" description="Fido" evidence="3">
    <location>
        <begin position="108"/>
        <end position="265"/>
    </location>
</feature>
<evidence type="ECO:0000313" key="4">
    <source>
        <dbReference type="EMBL" id="MBB5185680.1"/>
    </source>
</evidence>
<feature type="binding site" evidence="2">
    <location>
        <begin position="200"/>
        <end position="207"/>
    </location>
    <ligand>
        <name>ATP</name>
        <dbReference type="ChEBI" id="CHEBI:30616"/>
    </ligand>
</feature>
<dbReference type="PROSITE" id="PS51459">
    <property type="entry name" value="FIDO"/>
    <property type="match status" value="1"/>
</dbReference>
<dbReference type="PANTHER" id="PTHR13504">
    <property type="entry name" value="FIDO DOMAIN-CONTAINING PROTEIN DDB_G0283145"/>
    <property type="match status" value="1"/>
</dbReference>
<dbReference type="InterPro" id="IPR040198">
    <property type="entry name" value="Fido_containing"/>
</dbReference>
<reference evidence="4 5" key="1">
    <citation type="submission" date="2020-08" db="EMBL/GenBank/DDBJ databases">
        <title>Genomic Encyclopedia of Type Strains, Phase IV (KMG-IV): sequencing the most valuable type-strain genomes for metagenomic binning, comparative biology and taxonomic classification.</title>
        <authorList>
            <person name="Goeker M."/>
        </authorList>
    </citation>
    <scope>NUCLEOTIDE SEQUENCE [LARGE SCALE GENOMIC DNA]</scope>
    <source>
        <strain evidence="4 5">DSM 26963</strain>
    </source>
</reference>
<keyword evidence="2" id="KW-0067">ATP-binding</keyword>
<dbReference type="AlphaFoldDB" id="A0A7W8FZA1"/>
<accession>A0A7W8FZA1</accession>
<dbReference type="Gene3D" id="1.10.3290.10">
    <property type="entry name" value="Fido-like domain"/>
    <property type="match status" value="1"/>
</dbReference>
<dbReference type="Proteomes" id="UP000521313">
    <property type="component" value="Unassembled WGS sequence"/>
</dbReference>
<sequence>MRQFEYKESWKKLLTPNIVSLLTSIHEYKGEQNLFIESNFDKLTELLEIAKIQSTEASNKIEGIITTNDRLKKLVMDKTMPKSRNEKEIAGYRDVLNTIHESYEYIPVNPNYFLQLHGDLYKYNGSGFGGKFKSSDNIIAEVDSVGNQRIRFQPIEAWATPEAMANICTAYNDAINDGIDPLILMPMFILDFLCIHPFNDGNGRMSRLLTLLFLYKSGYIVGKYISIEKLIERSKDTYYEALQASSYGWHENENDYEPFVEYYLGVVIAAYKEFSSRVQTLIESGMSKPERIREVIRKHIGKITKSQIMDKCPDISDTTIQRTLADLLKNNEIIKLSGGRYTSYVWNGENE</sequence>
<gene>
    <name evidence="4" type="ORF">HNQ43_001758</name>
</gene>